<dbReference type="InterPro" id="IPR011322">
    <property type="entry name" value="N-reg_PII-like_a/b"/>
</dbReference>
<evidence type="ECO:0000313" key="2">
    <source>
        <dbReference type="Proteomes" id="UP001601058"/>
    </source>
</evidence>
<dbReference type="EMBL" id="JBIACJ010000003">
    <property type="protein sequence ID" value="MFE8696193.1"/>
    <property type="molecule type" value="Genomic_DNA"/>
</dbReference>
<accession>A0ABW6JWD6</accession>
<proteinExistence type="predicted"/>
<sequence>MNANSSQMIEQLNTNHKLLVTIVQKGLASKVVKASKSAGAKGGTILFGRGHGIHEKRTFLGFTIDSDKEVILTLMPEEIMDHILSAVEKAANLHKPSHGIGFVVDVKKLAGIAHLLKFYKNTKTESINKTDCGGYNE</sequence>
<protein>
    <submittedName>
        <fullName evidence="1">P-II family nitrogen regulator</fullName>
    </submittedName>
</protein>
<dbReference type="PROSITE" id="PS51343">
    <property type="entry name" value="PII_GLNB_DOM"/>
    <property type="match status" value="1"/>
</dbReference>
<gene>
    <name evidence="1" type="ORF">ACFYKT_07485</name>
</gene>
<dbReference type="Proteomes" id="UP001601058">
    <property type="component" value="Unassembled WGS sequence"/>
</dbReference>
<keyword evidence="2" id="KW-1185">Reference proteome</keyword>
<reference evidence="1 2" key="1">
    <citation type="submission" date="2024-08" db="EMBL/GenBank/DDBJ databases">
        <title>Two novel Cytobacillus novel species.</title>
        <authorList>
            <person name="Liu G."/>
        </authorList>
    </citation>
    <scope>NUCLEOTIDE SEQUENCE [LARGE SCALE GENOMIC DNA]</scope>
    <source>
        <strain evidence="1 2">FJAT-53684</strain>
    </source>
</reference>
<dbReference type="SUPFAM" id="SSF54913">
    <property type="entry name" value="GlnB-like"/>
    <property type="match status" value="1"/>
</dbReference>
<comment type="caution">
    <text evidence="1">The sequence shown here is derived from an EMBL/GenBank/DDBJ whole genome shotgun (WGS) entry which is preliminary data.</text>
</comment>
<evidence type="ECO:0000313" key="1">
    <source>
        <dbReference type="EMBL" id="MFE8696193.1"/>
    </source>
</evidence>
<dbReference type="RefSeq" id="WP_389217694.1">
    <property type="nucleotide sequence ID" value="NZ_JBIACJ010000003.1"/>
</dbReference>
<dbReference type="InterPro" id="IPR015867">
    <property type="entry name" value="N-reg_PII/ATP_PRibTrfase_C"/>
</dbReference>
<dbReference type="Gene3D" id="3.30.70.120">
    <property type="match status" value="1"/>
</dbReference>
<dbReference type="SMART" id="SM00938">
    <property type="entry name" value="P-II"/>
    <property type="match status" value="1"/>
</dbReference>
<dbReference type="Pfam" id="PF00543">
    <property type="entry name" value="P-II"/>
    <property type="match status" value="1"/>
</dbReference>
<name>A0ABW6JWD6_9BACI</name>
<dbReference type="InterPro" id="IPR002187">
    <property type="entry name" value="N-reg_PII"/>
</dbReference>
<organism evidence="1 2">
    <name type="scientific">Cytobacillus mangrovibacter</name>
    <dbReference type="NCBI Taxonomy" id="3299024"/>
    <lineage>
        <taxon>Bacteria</taxon>
        <taxon>Bacillati</taxon>
        <taxon>Bacillota</taxon>
        <taxon>Bacilli</taxon>
        <taxon>Bacillales</taxon>
        <taxon>Bacillaceae</taxon>
        <taxon>Cytobacillus</taxon>
    </lineage>
</organism>